<dbReference type="EMBL" id="GBXM01047399">
    <property type="protein sequence ID" value="JAH61178.1"/>
    <property type="molecule type" value="Transcribed_RNA"/>
</dbReference>
<organism evidence="1">
    <name type="scientific">Anguilla anguilla</name>
    <name type="common">European freshwater eel</name>
    <name type="synonym">Muraena anguilla</name>
    <dbReference type="NCBI Taxonomy" id="7936"/>
    <lineage>
        <taxon>Eukaryota</taxon>
        <taxon>Metazoa</taxon>
        <taxon>Chordata</taxon>
        <taxon>Craniata</taxon>
        <taxon>Vertebrata</taxon>
        <taxon>Euteleostomi</taxon>
        <taxon>Actinopterygii</taxon>
        <taxon>Neopterygii</taxon>
        <taxon>Teleostei</taxon>
        <taxon>Anguilliformes</taxon>
        <taxon>Anguillidae</taxon>
        <taxon>Anguilla</taxon>
    </lineage>
</organism>
<reference evidence="1" key="2">
    <citation type="journal article" date="2015" name="Fish Shellfish Immunol.">
        <title>Early steps in the European eel (Anguilla anguilla)-Vibrio vulnificus interaction in the gills: Role of the RtxA13 toxin.</title>
        <authorList>
            <person name="Callol A."/>
            <person name="Pajuelo D."/>
            <person name="Ebbesson L."/>
            <person name="Teles M."/>
            <person name="MacKenzie S."/>
            <person name="Amaro C."/>
        </authorList>
    </citation>
    <scope>NUCLEOTIDE SEQUENCE</scope>
</reference>
<dbReference type="AlphaFoldDB" id="A0A0E9U894"/>
<proteinExistence type="predicted"/>
<reference evidence="1" key="1">
    <citation type="submission" date="2014-11" db="EMBL/GenBank/DDBJ databases">
        <authorList>
            <person name="Amaro Gonzalez C."/>
        </authorList>
    </citation>
    <scope>NUCLEOTIDE SEQUENCE</scope>
</reference>
<sequence>MLWILMLVRIPLKHTLLVREIILKSKFRREETVLKFARSNFEKAFRPREAGCT</sequence>
<evidence type="ECO:0000313" key="1">
    <source>
        <dbReference type="EMBL" id="JAH61178.1"/>
    </source>
</evidence>
<protein>
    <submittedName>
        <fullName evidence="1">Uncharacterized protein</fullName>
    </submittedName>
</protein>
<name>A0A0E9U894_ANGAN</name>
<accession>A0A0E9U894</accession>